<gene>
    <name evidence="2" type="ORF">SY83_00020</name>
</gene>
<dbReference type="EMBL" id="CP011388">
    <property type="protein sequence ID" value="ANE45026.1"/>
    <property type="molecule type" value="Genomic_DNA"/>
</dbReference>
<dbReference type="Gene3D" id="2.60.40.420">
    <property type="entry name" value="Cupredoxins - blue copper proteins"/>
    <property type="match status" value="1"/>
</dbReference>
<dbReference type="RefSeq" id="WP_068603176.1">
    <property type="nucleotide sequence ID" value="NZ_CP011388.1"/>
</dbReference>
<keyword evidence="1" id="KW-0732">Signal</keyword>
<organism evidence="2 3">
    <name type="scientific">Paenibacillus swuensis</name>
    <dbReference type="NCBI Taxonomy" id="1178515"/>
    <lineage>
        <taxon>Bacteria</taxon>
        <taxon>Bacillati</taxon>
        <taxon>Bacillota</taxon>
        <taxon>Bacilli</taxon>
        <taxon>Bacillales</taxon>
        <taxon>Paenibacillaceae</taxon>
        <taxon>Paenibacillus</taxon>
    </lineage>
</organism>
<evidence type="ECO:0000313" key="2">
    <source>
        <dbReference type="EMBL" id="ANE45026.1"/>
    </source>
</evidence>
<proteinExistence type="predicted"/>
<protein>
    <submittedName>
        <fullName evidence="2">Uncharacterized protein</fullName>
    </submittedName>
</protein>
<sequence length="119" mass="12997">MKKLLLTLILTIMFSVVVSACGTAKEAEPVPDNAKEIKIVATNFEFDQQEYRAKKGETVNFVLDSAAGSHGVKINGLDVNLMMNRNKVVTLTEAGTYEIECSIMCGTGHSQMKSKLIVE</sequence>
<accession>A0A172TDJ2</accession>
<dbReference type="SUPFAM" id="SSF49503">
    <property type="entry name" value="Cupredoxins"/>
    <property type="match status" value="1"/>
</dbReference>
<dbReference type="PROSITE" id="PS51257">
    <property type="entry name" value="PROKAR_LIPOPROTEIN"/>
    <property type="match status" value="1"/>
</dbReference>
<dbReference type="AlphaFoldDB" id="A0A172TDJ2"/>
<name>A0A172TDJ2_9BACL</name>
<dbReference type="InterPro" id="IPR008972">
    <property type="entry name" value="Cupredoxin"/>
</dbReference>
<dbReference type="Proteomes" id="UP000076927">
    <property type="component" value="Chromosome"/>
</dbReference>
<reference evidence="2 3" key="1">
    <citation type="submission" date="2015-01" db="EMBL/GenBank/DDBJ databases">
        <title>Paenibacillus swuensis/DY6/whole genome sequencing.</title>
        <authorList>
            <person name="Kim M.K."/>
            <person name="Srinivasan S."/>
            <person name="Lee J.-J."/>
        </authorList>
    </citation>
    <scope>NUCLEOTIDE SEQUENCE [LARGE SCALE GENOMIC DNA]</scope>
    <source>
        <strain evidence="2 3">DY6</strain>
    </source>
</reference>
<feature type="signal peptide" evidence="1">
    <location>
        <begin position="1"/>
        <end position="20"/>
    </location>
</feature>
<feature type="chain" id="PRO_5039097776" evidence="1">
    <location>
        <begin position="21"/>
        <end position="119"/>
    </location>
</feature>
<dbReference type="PATRIC" id="fig|1178515.4.peg.4"/>
<keyword evidence="3" id="KW-1185">Reference proteome</keyword>
<dbReference type="KEGG" id="pswu:SY83_00020"/>
<evidence type="ECO:0000313" key="3">
    <source>
        <dbReference type="Proteomes" id="UP000076927"/>
    </source>
</evidence>
<dbReference type="STRING" id="1178515.SY83_00020"/>
<evidence type="ECO:0000256" key="1">
    <source>
        <dbReference type="SAM" id="SignalP"/>
    </source>
</evidence>
<dbReference type="OrthoDB" id="279535at2"/>